<organism evidence="1 2">
    <name type="scientific">bacterium (Candidatus Blackallbacteria) CG17_big_fil_post_rev_8_21_14_2_50_48_46</name>
    <dbReference type="NCBI Taxonomy" id="2014261"/>
    <lineage>
        <taxon>Bacteria</taxon>
        <taxon>Candidatus Blackallbacteria</taxon>
    </lineage>
</organism>
<dbReference type="EMBL" id="PFFQ01000017">
    <property type="protein sequence ID" value="PIW17969.1"/>
    <property type="molecule type" value="Genomic_DNA"/>
</dbReference>
<accession>A0A2M7G7F0</accession>
<protein>
    <submittedName>
        <fullName evidence="1">Uncharacterized protein</fullName>
    </submittedName>
</protein>
<sequence>MNRKPRLQNLSDKVAAALKLLKNPLPPRPVPVIDESELRHILTTFFNTPRSVLNSEESLGDLKAISREASRSVRVRPNPTTGKTLSDLLTWAELENILRQFDERSLCVIALTCGRPIWSVDDIERSLIRIEEENGYVFWQHYPGAFTEVESEMNREKIASFRIVREKIDGRWRIAESEKTPVFNELKQALGPHLEN</sequence>
<gene>
    <name evidence="1" type="ORF">COW36_06765</name>
</gene>
<comment type="caution">
    <text evidence="1">The sequence shown here is derived from an EMBL/GenBank/DDBJ whole genome shotgun (WGS) entry which is preliminary data.</text>
</comment>
<evidence type="ECO:0000313" key="2">
    <source>
        <dbReference type="Proteomes" id="UP000231019"/>
    </source>
</evidence>
<reference evidence="1 2" key="1">
    <citation type="submission" date="2017-09" db="EMBL/GenBank/DDBJ databases">
        <title>Depth-based differentiation of microbial function through sediment-hosted aquifers and enrichment of novel symbionts in the deep terrestrial subsurface.</title>
        <authorList>
            <person name="Probst A.J."/>
            <person name="Ladd B."/>
            <person name="Jarett J.K."/>
            <person name="Geller-Mcgrath D.E."/>
            <person name="Sieber C.M."/>
            <person name="Emerson J.B."/>
            <person name="Anantharaman K."/>
            <person name="Thomas B.C."/>
            <person name="Malmstrom R."/>
            <person name="Stieglmeier M."/>
            <person name="Klingl A."/>
            <person name="Woyke T."/>
            <person name="Ryan C.M."/>
            <person name="Banfield J.F."/>
        </authorList>
    </citation>
    <scope>NUCLEOTIDE SEQUENCE [LARGE SCALE GENOMIC DNA]</scope>
    <source>
        <strain evidence="1">CG17_big_fil_post_rev_8_21_14_2_50_48_46</strain>
    </source>
</reference>
<dbReference type="Proteomes" id="UP000231019">
    <property type="component" value="Unassembled WGS sequence"/>
</dbReference>
<dbReference type="AlphaFoldDB" id="A0A2M7G7F0"/>
<proteinExistence type="predicted"/>
<name>A0A2M7G7F0_9BACT</name>
<evidence type="ECO:0000313" key="1">
    <source>
        <dbReference type="EMBL" id="PIW17969.1"/>
    </source>
</evidence>